<dbReference type="Proteomes" id="UP001150569">
    <property type="component" value="Unassembled WGS sequence"/>
</dbReference>
<name>A0A9W7ZSS8_9FUNG</name>
<evidence type="ECO:0000313" key="3">
    <source>
        <dbReference type="Proteomes" id="UP001150569"/>
    </source>
</evidence>
<evidence type="ECO:0000256" key="1">
    <source>
        <dbReference type="SAM" id="MobiDB-lite"/>
    </source>
</evidence>
<gene>
    <name evidence="2" type="ORF">IWQ60_010001</name>
</gene>
<feature type="region of interest" description="Disordered" evidence="1">
    <location>
        <begin position="460"/>
        <end position="482"/>
    </location>
</feature>
<protein>
    <recommendedName>
        <fullName evidence="4">Transcription factor domain-containing protein</fullName>
    </recommendedName>
</protein>
<dbReference type="CDD" id="cd12148">
    <property type="entry name" value="fungal_TF_MHR"/>
    <property type="match status" value="1"/>
</dbReference>
<comment type="caution">
    <text evidence="2">The sequence shown here is derived from an EMBL/GenBank/DDBJ whole genome shotgun (WGS) entry which is preliminary data.</text>
</comment>
<keyword evidence="3" id="KW-1185">Reference proteome</keyword>
<evidence type="ECO:0008006" key="4">
    <source>
        <dbReference type="Google" id="ProtNLM"/>
    </source>
</evidence>
<evidence type="ECO:0000313" key="2">
    <source>
        <dbReference type="EMBL" id="KAJ1911729.1"/>
    </source>
</evidence>
<dbReference type="AlphaFoldDB" id="A0A9W7ZSS8"/>
<feature type="compositionally biased region" description="Polar residues" evidence="1">
    <location>
        <begin position="460"/>
        <end position="470"/>
    </location>
</feature>
<organism evidence="2 3">
    <name type="scientific">Tieghemiomyces parasiticus</name>
    <dbReference type="NCBI Taxonomy" id="78921"/>
    <lineage>
        <taxon>Eukaryota</taxon>
        <taxon>Fungi</taxon>
        <taxon>Fungi incertae sedis</taxon>
        <taxon>Zoopagomycota</taxon>
        <taxon>Kickxellomycotina</taxon>
        <taxon>Dimargaritomycetes</taxon>
        <taxon>Dimargaritales</taxon>
        <taxon>Dimargaritaceae</taxon>
        <taxon>Tieghemiomyces</taxon>
    </lineage>
</organism>
<accession>A0A9W7ZSS8</accession>
<sequence length="603" mass="67889">MPCMATLRERHQRSGEVGRARSARSVLIRLVEEYPTSNASRINPYISLSPSSSDPLSSPPAGTSSAPHRALFNDTDLLFHSEILRYGLYQFAQRAYGQFGDLHYYRAITRLQKDVMPSELQLIIALLCSPLSEYESFHHIPQVVIINLYRNHLRQNIVRFIEECSADALTVLFTTAEYCLGLGAYSESVLTITAAIRKLQVMRVHLIDQNPPPPPLPDSSFDATRLRNPLLIDHFRIVWWIAITRDAHNAVTFGLRPVVRLDEFQVVYPESRLTVPPPDFIAAASHDSSDMNTSPDYPTYFLPFFEYASTRINCALSRLLHLVAAARYHFRHDITRWLRYWRRACQALERWRATSQSLIKVTHGHTIPSLDADVPVAPRKLTNHELLDGQQYYMLLIYLHHLDGVLPTPPNVGCYASSSKPAFSDEAWDDLGEDQFRGTSDRDTDDDDYMYAGLTDTMAVQPNTSSSRSSGGKDHESGSGTTKVPGAILRICDQRCWEAVLDLRQYMSHSIGVVDSYYNTLLLSTLYGAGVVCIEVLHGRRQISNVAAGCTLAAAFLEEIVVLLTHSSEFNPSDLRVVASLQKLRDNPPATSCYYNLTLEHLL</sequence>
<reference evidence="2" key="1">
    <citation type="submission" date="2022-07" db="EMBL/GenBank/DDBJ databases">
        <title>Phylogenomic reconstructions and comparative analyses of Kickxellomycotina fungi.</title>
        <authorList>
            <person name="Reynolds N.K."/>
            <person name="Stajich J.E."/>
            <person name="Barry K."/>
            <person name="Grigoriev I.V."/>
            <person name="Crous P."/>
            <person name="Smith M.E."/>
        </authorList>
    </citation>
    <scope>NUCLEOTIDE SEQUENCE</scope>
    <source>
        <strain evidence="2">RSA 861</strain>
    </source>
</reference>
<proteinExistence type="predicted"/>
<dbReference type="EMBL" id="JANBPT010000900">
    <property type="protein sequence ID" value="KAJ1911729.1"/>
    <property type="molecule type" value="Genomic_DNA"/>
</dbReference>